<protein>
    <submittedName>
        <fullName evidence="2">Dehydrogenase</fullName>
    </submittedName>
</protein>
<reference evidence="3" key="1">
    <citation type="submission" date="2018-09" db="EMBL/GenBank/DDBJ databases">
        <authorList>
            <person name="Livingstone P.G."/>
            <person name="Whitworth D.E."/>
        </authorList>
    </citation>
    <scope>NUCLEOTIDE SEQUENCE [LARGE SCALE GENOMIC DNA]</scope>
    <source>
        <strain evidence="3">CA051B</strain>
    </source>
</reference>
<dbReference type="SUPFAM" id="SSF50998">
    <property type="entry name" value="Quinoprotein alcohol dehydrogenase-like"/>
    <property type="match status" value="1"/>
</dbReference>
<dbReference type="Proteomes" id="UP000272888">
    <property type="component" value="Unassembled WGS sequence"/>
</dbReference>
<dbReference type="InterPro" id="IPR018391">
    <property type="entry name" value="PQQ_b-propeller_rpt"/>
</dbReference>
<organism evidence="2 3">
    <name type="scientific">Corallococcus llansteffanensis</name>
    <dbReference type="NCBI Taxonomy" id="2316731"/>
    <lineage>
        <taxon>Bacteria</taxon>
        <taxon>Pseudomonadati</taxon>
        <taxon>Myxococcota</taxon>
        <taxon>Myxococcia</taxon>
        <taxon>Myxococcales</taxon>
        <taxon>Cystobacterineae</taxon>
        <taxon>Myxococcaceae</taxon>
        <taxon>Corallococcus</taxon>
    </lineage>
</organism>
<dbReference type="AlphaFoldDB" id="A0A3A8Q9M1"/>
<dbReference type="InterPro" id="IPR011047">
    <property type="entry name" value="Quinoprotein_ADH-like_sf"/>
</dbReference>
<keyword evidence="3" id="KW-1185">Reference proteome</keyword>
<comment type="caution">
    <text evidence="2">The sequence shown here is derived from an EMBL/GenBank/DDBJ whole genome shotgun (WGS) entry which is preliminary data.</text>
</comment>
<dbReference type="Gene3D" id="2.60.40.10">
    <property type="entry name" value="Immunoglobulins"/>
    <property type="match status" value="1"/>
</dbReference>
<name>A0A3A8Q9M1_9BACT</name>
<dbReference type="InterPro" id="IPR013783">
    <property type="entry name" value="Ig-like_fold"/>
</dbReference>
<dbReference type="Gene3D" id="2.130.10.10">
    <property type="entry name" value="YVTN repeat-like/Quinoprotein amine dehydrogenase"/>
    <property type="match status" value="1"/>
</dbReference>
<dbReference type="InterPro" id="IPR002372">
    <property type="entry name" value="PQQ_rpt_dom"/>
</dbReference>
<sequence length="1021" mass="107624">MNVRVFTLLTAVLLPVVGFSQTWTARFIPAPGETVARVVADDASDLIVEVKNTSTAASDNSRLSEVSFVLPDGYQLLNGLPEAATPQWKIEYFDANSRRITFQSVVGCSDDAPRGLARGEVARFVLTVVAPSDRNNDKANEQLTAETYGRDQCDGTDYAITVTSFSWTRSSLSSSVTLSPRGLAVSGAAVARVVVENRTPANTGTLTVDNPTSTSAVPLTIGTKESPFNKTVPLRGAGVFVINVQPTAAGTVSARVRARATTGTVTAPLAESSMVDVGALVAAADVDTVDAFANEQVTLRLTVLNTSTTNRYTNVRPRVPVLVGNATAALVSGPSPDVASQLAPGASAQFTWRYQVSGAAGASYQFQTRVDATLNGSAVAGDLVSARKGKVVEHRVRISHETVSTAVTGLTVAYTVQNRGTLPIIEVKLFKPAVNYFAVAASGPQPLNDWTLYFDNAYYLWESNSGTGIPVGGELTFRITYSGFTAVTGDTPFRHRLELVQGYNDPRIRVDGTVTLLAVTNAPEVQRLTGVARDGSVTLTWDNPFNHGGVLVLRSQGTTPPDTAPVSGTRYAVGDVLGNATVVYSDEFSSASSFTDNTVTNGTTYVYRVFNADDARRYSAGNQPTSFGLLATPRARAGGGPLWCYSVGLSSLFQPVTELGAGIFSSFNDSVVGNVTNTADATVDGAERFRPVKLSGAVGSRFPVVPLLGRPGQQFLVVGDQSGVPAVLNAATGEALWRNTTLGLGNISSFPVTQLLDYANPAYRAVYSNIDLAIFATRLSSPAQNQVVALNAATGALIWRYQPGDLGMVSGGMLVDYTTNRLYVGTKSGPGSNDTLRVLNSLTGQELGRRALGDLEWGVVRNATSNQILVTSSEGTVYGVDPATYATVWSKTIASRPSSSTSAFTHFVRPLGRGFVASLANGTVERYEMDATNVPARLWGTPIAGPSGSFSLNQNGVARIYVGSSDGKVHQLELDTGVDSGQVSLGPAQNIGTPTIDHTVGRLHVGSADGRICAFPVPFLP</sequence>
<proteinExistence type="predicted"/>
<evidence type="ECO:0000313" key="2">
    <source>
        <dbReference type="EMBL" id="RKH65369.1"/>
    </source>
</evidence>
<gene>
    <name evidence="2" type="ORF">D7V93_06120</name>
</gene>
<feature type="domain" description="Pyrrolo-quinoline quinone repeat" evidence="1">
    <location>
        <begin position="726"/>
        <end position="977"/>
    </location>
</feature>
<dbReference type="PANTHER" id="PTHR34512">
    <property type="entry name" value="CELL SURFACE PROTEIN"/>
    <property type="match status" value="1"/>
</dbReference>
<accession>A0A3A8Q9M1</accession>
<dbReference type="SMART" id="SM00564">
    <property type="entry name" value="PQQ"/>
    <property type="match status" value="3"/>
</dbReference>
<dbReference type="EMBL" id="RAWB01000039">
    <property type="protein sequence ID" value="RKH65369.1"/>
    <property type="molecule type" value="Genomic_DNA"/>
</dbReference>
<dbReference type="InterPro" id="IPR015943">
    <property type="entry name" value="WD40/YVTN_repeat-like_dom_sf"/>
</dbReference>
<evidence type="ECO:0000259" key="1">
    <source>
        <dbReference type="Pfam" id="PF13360"/>
    </source>
</evidence>
<dbReference type="PANTHER" id="PTHR34512:SF30">
    <property type="entry name" value="OUTER MEMBRANE PROTEIN ASSEMBLY FACTOR BAMB"/>
    <property type="match status" value="1"/>
</dbReference>
<dbReference type="Pfam" id="PF13360">
    <property type="entry name" value="PQQ_2"/>
    <property type="match status" value="1"/>
</dbReference>
<evidence type="ECO:0000313" key="3">
    <source>
        <dbReference type="Proteomes" id="UP000272888"/>
    </source>
</evidence>